<keyword evidence="4" id="KW-0805">Transcription regulation</keyword>
<comment type="subcellular location">
    <subcellularLocation>
        <location evidence="1 9">Nucleus</location>
    </subcellularLocation>
</comment>
<proteinExistence type="inferred from homology"/>
<reference evidence="13" key="1">
    <citation type="submission" date="2024-03" db="EMBL/GenBank/DDBJ databases">
        <title>WGS assembly of Saponaria officinalis var. Norfolk2.</title>
        <authorList>
            <person name="Jenkins J."/>
            <person name="Shu S."/>
            <person name="Grimwood J."/>
            <person name="Barry K."/>
            <person name="Goodstein D."/>
            <person name="Schmutz J."/>
            <person name="Leebens-Mack J."/>
            <person name="Osbourn A."/>
        </authorList>
    </citation>
    <scope>NUCLEOTIDE SEQUENCE [LARGE SCALE GENOMIC DNA]</scope>
    <source>
        <strain evidence="13">JIC</strain>
    </source>
</reference>
<evidence type="ECO:0000259" key="12">
    <source>
        <dbReference type="PROSITE" id="PS51017"/>
    </source>
</evidence>
<evidence type="ECO:0000256" key="7">
    <source>
        <dbReference type="ARBA" id="ARBA00023242"/>
    </source>
</evidence>
<feature type="domain" description="Response regulatory" evidence="11">
    <location>
        <begin position="28"/>
        <end position="146"/>
    </location>
</feature>
<evidence type="ECO:0000256" key="10">
    <source>
        <dbReference type="SAM" id="MobiDB-lite"/>
    </source>
</evidence>
<gene>
    <name evidence="13" type="ORF">RND81_06G041700</name>
</gene>
<evidence type="ECO:0000313" key="13">
    <source>
        <dbReference type="EMBL" id="KAK9713641.1"/>
    </source>
</evidence>
<evidence type="ECO:0000259" key="11">
    <source>
        <dbReference type="PROSITE" id="PS50110"/>
    </source>
</evidence>
<dbReference type="AlphaFoldDB" id="A0AAW1K3S6"/>
<dbReference type="Proteomes" id="UP001443914">
    <property type="component" value="Unassembled WGS sequence"/>
</dbReference>
<feature type="compositionally biased region" description="Basic and acidic residues" evidence="10">
    <location>
        <begin position="180"/>
        <end position="192"/>
    </location>
</feature>
<comment type="similarity">
    <text evidence="2">Belongs to the ARR-like family.</text>
</comment>
<feature type="compositionally biased region" description="Basic and acidic residues" evidence="10">
    <location>
        <begin position="239"/>
        <end position="248"/>
    </location>
</feature>
<dbReference type="Pfam" id="PF06203">
    <property type="entry name" value="CCT"/>
    <property type="match status" value="1"/>
</dbReference>
<evidence type="ECO:0000256" key="8">
    <source>
        <dbReference type="PROSITE-ProRule" id="PRU00169"/>
    </source>
</evidence>
<keyword evidence="7 9" id="KW-0539">Nucleus</keyword>
<protein>
    <submittedName>
        <fullName evidence="13">Uncharacterized protein</fullName>
    </submittedName>
</protein>
<keyword evidence="14" id="KW-1185">Reference proteome</keyword>
<evidence type="ECO:0000256" key="3">
    <source>
        <dbReference type="ARBA" id="ARBA00023012"/>
    </source>
</evidence>
<dbReference type="PANTHER" id="PTHR43874:SF146">
    <property type="entry name" value="TWO-COMPONENT RESPONSE REGULATOR-LIKE APRR9"/>
    <property type="match status" value="1"/>
</dbReference>
<evidence type="ECO:0000256" key="6">
    <source>
        <dbReference type="ARBA" id="ARBA00023163"/>
    </source>
</evidence>
<comment type="caution">
    <text evidence="8">Lacks conserved residue(s) required for the propagation of feature annotation.</text>
</comment>
<sequence>MGEINEEGMLIENGCEVEDEIIPKMMIRVLLVEADDSTRQILTALLRKCNYKVAAIADGLQAWEILKKRHNNIDLVLTELDLPSISGYALLTLIMEHDACKNIPVIMMSSQDSISMVLKCILKGAADFLIKPVRKNELKNLWRHVWRRLPNNDTHNPQNLTTNQQKIEATYENIPATNHSGDDVSTSRKSSKCFDKATDAEGLSWTKCSEETGLSNKETENNPKGVKSEKELALLTSVAERKAAKSESGDQSNDTLSEDEKGSSTGLATEDESAGQTNYRRKADTDDFKPYDPCRAAMDLIGSMKRQKCVAAQPSYIGDFSNLDSTPELELTLRRVHDSETKELDERPTLNHSNSSAFSWYNRNTKSQTASPFSINELTEAKDVADATTFNSIQDDKSVAGGAQSDVAPMSGVVFDQTSAKTQNSAVHREESPFLTSPSLHSDQTEPEFRNSGSQTVNPSCSSTFCGEFVNEKTVSARGSTSDLNLDSVANGPATAGTSVVKEPMMDNVGKTTEPDLFRHRSSHQSAQREAALAKFRLKRKDRCYEKKVRYQSRKKLAEQRVRVKGQFVRQVPTPN</sequence>
<evidence type="ECO:0000256" key="2">
    <source>
        <dbReference type="ARBA" id="ARBA00010330"/>
    </source>
</evidence>
<organism evidence="13 14">
    <name type="scientific">Saponaria officinalis</name>
    <name type="common">Common soapwort</name>
    <name type="synonym">Lychnis saponaria</name>
    <dbReference type="NCBI Taxonomy" id="3572"/>
    <lineage>
        <taxon>Eukaryota</taxon>
        <taxon>Viridiplantae</taxon>
        <taxon>Streptophyta</taxon>
        <taxon>Embryophyta</taxon>
        <taxon>Tracheophyta</taxon>
        <taxon>Spermatophyta</taxon>
        <taxon>Magnoliopsida</taxon>
        <taxon>eudicotyledons</taxon>
        <taxon>Gunneridae</taxon>
        <taxon>Pentapetalae</taxon>
        <taxon>Caryophyllales</taxon>
        <taxon>Caryophyllaceae</taxon>
        <taxon>Caryophylleae</taxon>
        <taxon>Saponaria</taxon>
    </lineage>
</organism>
<accession>A0AAW1K3S6</accession>
<dbReference type="PANTHER" id="PTHR43874">
    <property type="entry name" value="TWO-COMPONENT RESPONSE REGULATOR"/>
    <property type="match status" value="1"/>
</dbReference>
<dbReference type="InterPro" id="IPR010402">
    <property type="entry name" value="CCT_domain"/>
</dbReference>
<dbReference type="SUPFAM" id="SSF52172">
    <property type="entry name" value="CheY-like"/>
    <property type="match status" value="1"/>
</dbReference>
<feature type="region of interest" description="Disordered" evidence="10">
    <location>
        <begin position="419"/>
        <end position="459"/>
    </location>
</feature>
<dbReference type="InterPro" id="IPR001789">
    <property type="entry name" value="Sig_transdc_resp-reg_receiver"/>
</dbReference>
<keyword evidence="3" id="KW-0902">Two-component regulatory system</keyword>
<dbReference type="Pfam" id="PF00072">
    <property type="entry name" value="Response_reg"/>
    <property type="match status" value="1"/>
</dbReference>
<feature type="region of interest" description="Disordered" evidence="10">
    <location>
        <begin position="173"/>
        <end position="192"/>
    </location>
</feature>
<dbReference type="Gene3D" id="3.40.50.2300">
    <property type="match status" value="1"/>
</dbReference>
<feature type="domain" description="CCT" evidence="12">
    <location>
        <begin position="529"/>
        <end position="571"/>
    </location>
</feature>
<dbReference type="InterPro" id="IPR045279">
    <property type="entry name" value="ARR-like"/>
</dbReference>
<evidence type="ECO:0000256" key="9">
    <source>
        <dbReference type="PROSITE-ProRule" id="PRU00357"/>
    </source>
</evidence>
<name>A0AAW1K3S6_SAPOF</name>
<dbReference type="GO" id="GO:0048511">
    <property type="term" value="P:rhythmic process"/>
    <property type="evidence" value="ECO:0007669"/>
    <property type="project" value="UniProtKB-KW"/>
</dbReference>
<dbReference type="PROSITE" id="PS50110">
    <property type="entry name" value="RESPONSE_REGULATORY"/>
    <property type="match status" value="1"/>
</dbReference>
<dbReference type="SMART" id="SM00448">
    <property type="entry name" value="REC"/>
    <property type="match status" value="1"/>
</dbReference>
<evidence type="ECO:0000256" key="4">
    <source>
        <dbReference type="ARBA" id="ARBA00023015"/>
    </source>
</evidence>
<dbReference type="CDD" id="cd17582">
    <property type="entry name" value="psREC_PRR"/>
    <property type="match status" value="1"/>
</dbReference>
<evidence type="ECO:0000256" key="5">
    <source>
        <dbReference type="ARBA" id="ARBA00023108"/>
    </source>
</evidence>
<keyword evidence="6" id="KW-0804">Transcription</keyword>
<dbReference type="GO" id="GO:0005634">
    <property type="term" value="C:nucleus"/>
    <property type="evidence" value="ECO:0007669"/>
    <property type="project" value="UniProtKB-SubCell"/>
</dbReference>
<dbReference type="GO" id="GO:0000160">
    <property type="term" value="P:phosphorelay signal transduction system"/>
    <property type="evidence" value="ECO:0007669"/>
    <property type="project" value="UniProtKB-KW"/>
</dbReference>
<dbReference type="InterPro" id="IPR011006">
    <property type="entry name" value="CheY-like_superfamily"/>
</dbReference>
<evidence type="ECO:0000256" key="1">
    <source>
        <dbReference type="ARBA" id="ARBA00004123"/>
    </source>
</evidence>
<feature type="region of interest" description="Disordered" evidence="10">
    <location>
        <begin position="239"/>
        <end position="288"/>
    </location>
</feature>
<dbReference type="GO" id="GO:0009736">
    <property type="term" value="P:cytokinin-activated signaling pathway"/>
    <property type="evidence" value="ECO:0007669"/>
    <property type="project" value="InterPro"/>
</dbReference>
<keyword evidence="5" id="KW-0090">Biological rhythms</keyword>
<comment type="caution">
    <text evidence="13">The sequence shown here is derived from an EMBL/GenBank/DDBJ whole genome shotgun (WGS) entry which is preliminary data.</text>
</comment>
<dbReference type="EMBL" id="JBDFQZ010000006">
    <property type="protein sequence ID" value="KAK9713641.1"/>
    <property type="molecule type" value="Genomic_DNA"/>
</dbReference>
<dbReference type="PROSITE" id="PS51017">
    <property type="entry name" value="CCT"/>
    <property type="match status" value="1"/>
</dbReference>
<evidence type="ECO:0000313" key="14">
    <source>
        <dbReference type="Proteomes" id="UP001443914"/>
    </source>
</evidence>